<feature type="transmembrane region" description="Helical" evidence="1">
    <location>
        <begin position="71"/>
        <end position="90"/>
    </location>
</feature>
<evidence type="ECO:0000313" key="3">
    <source>
        <dbReference type="Proteomes" id="UP001299596"/>
    </source>
</evidence>
<keyword evidence="1" id="KW-1133">Transmembrane helix</keyword>
<gene>
    <name evidence="2" type="ORF">K6T79_05775</name>
</gene>
<dbReference type="InterPro" id="IPR031614">
    <property type="entry name" value="Holin_9"/>
</dbReference>
<comment type="caution">
    <text evidence="2">The sequence shown here is derived from an EMBL/GenBank/DDBJ whole genome shotgun (WGS) entry which is preliminary data.</text>
</comment>
<keyword evidence="3" id="KW-1185">Reference proteome</keyword>
<accession>A0ABU5XEE4</accession>
<organism evidence="2 3">
    <name type="scientific">[Mycobacterium] crassicus</name>
    <dbReference type="NCBI Taxonomy" id="2872309"/>
    <lineage>
        <taxon>Bacteria</taxon>
        <taxon>Bacillati</taxon>
        <taxon>Actinomycetota</taxon>
        <taxon>Actinomycetes</taxon>
        <taxon>Mycobacteriales</taxon>
        <taxon>Mycobacteriaceae</taxon>
        <taxon>Mycolicibacter</taxon>
    </lineage>
</organism>
<keyword evidence="1" id="KW-0472">Membrane</keyword>
<name>A0ABU5XEE4_9MYCO</name>
<evidence type="ECO:0000256" key="1">
    <source>
        <dbReference type="SAM" id="Phobius"/>
    </source>
</evidence>
<dbReference type="Pfam" id="PF16936">
    <property type="entry name" value="Holin_9"/>
    <property type="match status" value="1"/>
</dbReference>
<reference evidence="2 3" key="1">
    <citation type="submission" date="2023-12" db="EMBL/GenBank/DDBJ databases">
        <title>Description of new species of Mycobacterium terrae complex isolated from sewage at the Sao Paulo Zoological Park Foundation in Brazil.</title>
        <authorList>
            <person name="Romagnoli C.L."/>
            <person name="Conceicao E.C."/>
            <person name="Machado E."/>
            <person name="Barreto L.B.P.F."/>
            <person name="Sharma A."/>
            <person name="Silva N.M."/>
            <person name="Marques L.E."/>
            <person name="Juliana M.A."/>
            <person name="Lourenco M.C.S."/>
            <person name="Digiampietri L.A."/>
            <person name="Suffys P.N."/>
            <person name="Viana-Niero C."/>
        </authorList>
    </citation>
    <scope>NUCLEOTIDE SEQUENCE [LARGE SCALE GENOMIC DNA]</scope>
    <source>
        <strain evidence="2 3">MYC098</strain>
    </source>
</reference>
<keyword evidence="1" id="KW-0812">Transmembrane</keyword>
<feature type="transmembrane region" description="Helical" evidence="1">
    <location>
        <begin position="40"/>
        <end position="59"/>
    </location>
</feature>
<dbReference type="EMBL" id="JAYJJR010000002">
    <property type="protein sequence ID" value="MEB3020551.1"/>
    <property type="molecule type" value="Genomic_DNA"/>
</dbReference>
<evidence type="ECO:0000313" key="2">
    <source>
        <dbReference type="EMBL" id="MEB3020551.1"/>
    </source>
</evidence>
<feature type="transmembrane region" description="Helical" evidence="1">
    <location>
        <begin position="12"/>
        <end position="34"/>
    </location>
</feature>
<protein>
    <submittedName>
        <fullName evidence="2">Holin</fullName>
    </submittedName>
</protein>
<sequence>MIPLPRPWMLSSVMLIGAAVGVLTGIGLTLLVRAPLRPDAAIALVLGGPSIAGLVLVFVSSRRWVTGLGAALLAMAVGWFGALAAIQVVSGA</sequence>
<proteinExistence type="predicted"/>
<dbReference type="Proteomes" id="UP001299596">
    <property type="component" value="Unassembled WGS sequence"/>
</dbReference>